<keyword evidence="1 3" id="KW-0456">Lyase</keyword>
<evidence type="ECO:0000313" key="6">
    <source>
        <dbReference type="EMBL" id="EPD31287.1"/>
    </source>
</evidence>
<dbReference type="InterPro" id="IPR020625">
    <property type="entry name" value="Schiff_base-form_aldolases_AS"/>
</dbReference>
<dbReference type="RefSeq" id="WP_016444398.1">
    <property type="nucleotide sequence ID" value="NZ_KE150266.1"/>
</dbReference>
<dbReference type="Pfam" id="PF00701">
    <property type="entry name" value="DHDPS"/>
    <property type="match status" value="1"/>
</dbReference>
<dbReference type="EMBL" id="AGWN01000001">
    <property type="protein sequence ID" value="EPD31287.1"/>
    <property type="molecule type" value="Genomic_DNA"/>
</dbReference>
<dbReference type="CDD" id="cd00408">
    <property type="entry name" value="DHDPS-like"/>
    <property type="match status" value="1"/>
</dbReference>
<dbReference type="PANTHER" id="PTHR42849:SF1">
    <property type="entry name" value="N-ACETYLNEURAMINATE LYASE"/>
    <property type="match status" value="1"/>
</dbReference>
<keyword evidence="7" id="KW-1185">Reference proteome</keyword>
<evidence type="ECO:0000256" key="5">
    <source>
        <dbReference type="PIRSR" id="PIRSR001365-2"/>
    </source>
</evidence>
<protein>
    <recommendedName>
        <fullName evidence="8">Dihydrodipicolinate synthase</fullName>
    </recommendedName>
</protein>
<name>A0A9W5RF59_9ACTO</name>
<evidence type="ECO:0000256" key="4">
    <source>
        <dbReference type="PIRSR" id="PIRSR001365-1"/>
    </source>
</evidence>
<dbReference type="PIRSF" id="PIRSF001365">
    <property type="entry name" value="DHDPS"/>
    <property type="match status" value="1"/>
</dbReference>
<evidence type="ECO:0000256" key="3">
    <source>
        <dbReference type="PIRNR" id="PIRNR001365"/>
    </source>
</evidence>
<dbReference type="InterPro" id="IPR002220">
    <property type="entry name" value="DapA-like"/>
</dbReference>
<feature type="active site" description="Schiff-base intermediate with substrate" evidence="4">
    <location>
        <position position="162"/>
    </location>
</feature>
<reference evidence="6 7" key="1">
    <citation type="submission" date="2013-05" db="EMBL/GenBank/DDBJ databases">
        <title>The Genome Sequence of Actinomyces europaeus ACS-120-V-COL10B.</title>
        <authorList>
            <consortium name="The Broad Institute Genomics Platform"/>
            <person name="Earl A."/>
            <person name="Ward D."/>
            <person name="Feldgarden M."/>
            <person name="Gevers D."/>
            <person name="Saerens B."/>
            <person name="Vaneechoutte M."/>
            <person name="Walker B."/>
            <person name="Young S."/>
            <person name="Zeng Q."/>
            <person name="Gargeya S."/>
            <person name="Fitzgerald M."/>
            <person name="Haas B."/>
            <person name="Abouelleil A."/>
            <person name="Allen A.W."/>
            <person name="Alvarado L."/>
            <person name="Arachchi H.M."/>
            <person name="Berlin A.M."/>
            <person name="Chapman S.B."/>
            <person name="Gainer-Dewar J."/>
            <person name="Goldberg J."/>
            <person name="Griggs A."/>
            <person name="Gujja S."/>
            <person name="Hansen M."/>
            <person name="Howarth C."/>
            <person name="Imamovic A."/>
            <person name="Ireland A."/>
            <person name="Larimer J."/>
            <person name="McCowan C."/>
            <person name="Murphy C."/>
            <person name="Pearson M."/>
            <person name="Poon T.W."/>
            <person name="Priest M."/>
            <person name="Roberts A."/>
            <person name="Saif S."/>
            <person name="Shea T."/>
            <person name="Sisk P."/>
            <person name="Sykes S."/>
            <person name="Wortman J."/>
            <person name="Nusbaum C."/>
            <person name="Birren B."/>
        </authorList>
    </citation>
    <scope>NUCLEOTIDE SEQUENCE [LARGE SCALE GENOMIC DNA]</scope>
    <source>
        <strain evidence="6 7">ACS-120-V-Col10b</strain>
    </source>
</reference>
<dbReference type="PANTHER" id="PTHR42849">
    <property type="entry name" value="N-ACETYLNEURAMINATE LYASE"/>
    <property type="match status" value="1"/>
</dbReference>
<dbReference type="OrthoDB" id="3175637at2"/>
<evidence type="ECO:0008006" key="8">
    <source>
        <dbReference type="Google" id="ProtNLM"/>
    </source>
</evidence>
<accession>A0A9W5RF59</accession>
<dbReference type="GO" id="GO:0005829">
    <property type="term" value="C:cytosol"/>
    <property type="evidence" value="ECO:0007669"/>
    <property type="project" value="TreeGrafter"/>
</dbReference>
<dbReference type="GO" id="GO:0008747">
    <property type="term" value="F:N-acetylneuraminate lyase activity"/>
    <property type="evidence" value="ECO:0007669"/>
    <property type="project" value="TreeGrafter"/>
</dbReference>
<sequence>MKFHGIIPPVVTPLTDDHELDVASYERSLNRMIEAGVDGLFVLGSSSEVVFCTDERRRQIVETAMRVADGRVPVLVGVIDTSTPRVLEHVRVAEELGADAIVATAPFYAIVGQKEVERHFRLIHEATDLPIFAYDLPQCVHIKLQGDMLVRLGVDGVLAGVKDSSGDDVSFRYLTMANDLAGHPLQVFTGHEVVVDGAYLSGADGSVPGLANVNPDLYVEQWKAYQAGDWDRVRELQTQAARLMRITSVTRGEFGFAAGVGAFKTALNLMGVFDSAQMPEPVLPLEGENRVAIAQVLKQESLL</sequence>
<feature type="binding site" evidence="5">
    <location>
        <position position="207"/>
    </location>
    <ligand>
        <name>pyruvate</name>
        <dbReference type="ChEBI" id="CHEBI:15361"/>
    </ligand>
</feature>
<evidence type="ECO:0000313" key="7">
    <source>
        <dbReference type="Proteomes" id="UP000014387"/>
    </source>
</evidence>
<feature type="active site" description="Proton donor/acceptor" evidence="4">
    <location>
        <position position="134"/>
    </location>
</feature>
<gene>
    <name evidence="6" type="ORF">HMPREF9238_01055</name>
</gene>
<evidence type="ECO:0000256" key="2">
    <source>
        <dbReference type="ARBA" id="ARBA00023270"/>
    </source>
</evidence>
<dbReference type="AlphaFoldDB" id="A0A9W5RF59"/>
<comment type="similarity">
    <text evidence="3">Belongs to the DapA family.</text>
</comment>
<organism evidence="6 7">
    <name type="scientific">Gleimia europaea ACS-120-V-Col10b</name>
    <dbReference type="NCBI Taxonomy" id="883069"/>
    <lineage>
        <taxon>Bacteria</taxon>
        <taxon>Bacillati</taxon>
        <taxon>Actinomycetota</taxon>
        <taxon>Actinomycetes</taxon>
        <taxon>Actinomycetales</taxon>
        <taxon>Actinomycetaceae</taxon>
        <taxon>Gleimia</taxon>
    </lineage>
</organism>
<evidence type="ECO:0000256" key="1">
    <source>
        <dbReference type="ARBA" id="ARBA00023239"/>
    </source>
</evidence>
<dbReference type="Gene3D" id="3.20.20.70">
    <property type="entry name" value="Aldolase class I"/>
    <property type="match status" value="1"/>
</dbReference>
<comment type="caution">
    <text evidence="6">The sequence shown here is derived from an EMBL/GenBank/DDBJ whole genome shotgun (WGS) entry which is preliminary data.</text>
</comment>
<dbReference type="PROSITE" id="PS00666">
    <property type="entry name" value="DHDPS_2"/>
    <property type="match status" value="1"/>
</dbReference>
<dbReference type="PRINTS" id="PR00146">
    <property type="entry name" value="DHPICSNTHASE"/>
</dbReference>
<dbReference type="InterPro" id="IPR013785">
    <property type="entry name" value="Aldolase_TIM"/>
</dbReference>
<dbReference type="SMART" id="SM01130">
    <property type="entry name" value="DHDPS"/>
    <property type="match status" value="1"/>
</dbReference>
<proteinExistence type="inferred from homology"/>
<dbReference type="GO" id="GO:0019262">
    <property type="term" value="P:N-acetylneuraminate catabolic process"/>
    <property type="evidence" value="ECO:0007669"/>
    <property type="project" value="TreeGrafter"/>
</dbReference>
<dbReference type="Proteomes" id="UP000014387">
    <property type="component" value="Unassembled WGS sequence"/>
</dbReference>
<dbReference type="SUPFAM" id="SSF51569">
    <property type="entry name" value="Aldolase"/>
    <property type="match status" value="1"/>
</dbReference>
<keyword evidence="2" id="KW-0704">Schiff base</keyword>